<dbReference type="PANTHER" id="PTHR34979:SF1">
    <property type="entry name" value="INNER MEMBRANE PROTEIN YGAZ"/>
    <property type="match status" value="1"/>
</dbReference>
<dbReference type="EMBL" id="JALNTG010000041">
    <property type="protein sequence ID" value="MDD9320836.1"/>
    <property type="molecule type" value="Genomic_DNA"/>
</dbReference>
<feature type="transmembrane region" description="Helical" evidence="8">
    <location>
        <begin position="50"/>
        <end position="75"/>
    </location>
</feature>
<keyword evidence="5 8" id="KW-0812">Transmembrane</keyword>
<feature type="transmembrane region" description="Helical" evidence="8">
    <location>
        <begin position="213"/>
        <end position="236"/>
    </location>
</feature>
<dbReference type="Pfam" id="PF03591">
    <property type="entry name" value="AzlC"/>
    <property type="match status" value="1"/>
</dbReference>
<feature type="transmembrane region" description="Helical" evidence="8">
    <location>
        <begin position="175"/>
        <end position="193"/>
    </location>
</feature>
<accession>A0AB35K5E8</accession>
<dbReference type="RefSeq" id="WP_125739667.1">
    <property type="nucleotide sequence ID" value="NZ_BKIP01000017.1"/>
</dbReference>
<evidence type="ECO:0000256" key="2">
    <source>
        <dbReference type="ARBA" id="ARBA00010735"/>
    </source>
</evidence>
<gene>
    <name evidence="9" type="ORF">M0O54_12040</name>
</gene>
<comment type="caution">
    <text evidence="9">The sequence shown here is derived from an EMBL/GenBank/DDBJ whole genome shotgun (WGS) entry which is preliminary data.</text>
</comment>
<protein>
    <submittedName>
        <fullName evidence="9">AzlC family ABC transporter permease</fullName>
    </submittedName>
</protein>
<keyword evidence="6 8" id="KW-1133">Transmembrane helix</keyword>
<evidence type="ECO:0000256" key="6">
    <source>
        <dbReference type="ARBA" id="ARBA00022989"/>
    </source>
</evidence>
<organism evidence="9 10">
    <name type="scientific">Acinetobacter lactucae</name>
    <dbReference type="NCBI Taxonomy" id="1785128"/>
    <lineage>
        <taxon>Bacteria</taxon>
        <taxon>Pseudomonadati</taxon>
        <taxon>Pseudomonadota</taxon>
        <taxon>Gammaproteobacteria</taxon>
        <taxon>Moraxellales</taxon>
        <taxon>Moraxellaceae</taxon>
        <taxon>Acinetobacter</taxon>
        <taxon>Acinetobacter calcoaceticus/baumannii complex</taxon>
    </lineage>
</organism>
<name>A0AB35K5E8_9GAMM</name>
<evidence type="ECO:0000256" key="3">
    <source>
        <dbReference type="ARBA" id="ARBA00022448"/>
    </source>
</evidence>
<reference evidence="9" key="1">
    <citation type="submission" date="2022-12" db="EMBL/GenBank/DDBJ databases">
        <title>Acinetobacter lactucae: Emerging opportunistic pathogenic species of genus Acinetobacter isolated from immunocompromised patients in clinical settings of India.</title>
        <authorList>
            <person name="Amar A.K."/>
            <person name="Sawant A.R."/>
            <person name="Meera M."/>
            <person name="Tomar A."/>
            <person name="Sistla S."/>
            <person name="Prashanth K."/>
        </authorList>
    </citation>
    <scope>NUCLEOTIDE SEQUENCE</scope>
    <source>
        <strain evidence="9">PKAL1828C</strain>
    </source>
</reference>
<evidence type="ECO:0000256" key="4">
    <source>
        <dbReference type="ARBA" id="ARBA00022475"/>
    </source>
</evidence>
<feature type="transmembrane region" description="Helical" evidence="8">
    <location>
        <begin position="143"/>
        <end position="166"/>
    </location>
</feature>
<dbReference type="GO" id="GO:1903785">
    <property type="term" value="P:L-valine transmembrane transport"/>
    <property type="evidence" value="ECO:0007669"/>
    <property type="project" value="TreeGrafter"/>
</dbReference>
<dbReference type="AlphaFoldDB" id="A0AB35K5E8"/>
<feature type="transmembrane region" description="Helical" evidence="8">
    <location>
        <begin position="26"/>
        <end position="43"/>
    </location>
</feature>
<proteinExistence type="inferred from homology"/>
<dbReference type="InterPro" id="IPR011606">
    <property type="entry name" value="Brnchd-chn_aa_trnsp_permease"/>
</dbReference>
<evidence type="ECO:0000256" key="8">
    <source>
        <dbReference type="SAM" id="Phobius"/>
    </source>
</evidence>
<dbReference type="Proteomes" id="UP001150055">
    <property type="component" value="Unassembled WGS sequence"/>
</dbReference>
<keyword evidence="3" id="KW-0813">Transport</keyword>
<evidence type="ECO:0000313" key="9">
    <source>
        <dbReference type="EMBL" id="MDD9320836.1"/>
    </source>
</evidence>
<keyword evidence="4" id="KW-1003">Cell membrane</keyword>
<evidence type="ECO:0000256" key="1">
    <source>
        <dbReference type="ARBA" id="ARBA00004651"/>
    </source>
</evidence>
<comment type="subcellular location">
    <subcellularLocation>
        <location evidence="1">Cell membrane</location>
        <topology evidence="1">Multi-pass membrane protein</topology>
    </subcellularLocation>
</comment>
<evidence type="ECO:0000313" key="10">
    <source>
        <dbReference type="Proteomes" id="UP001150055"/>
    </source>
</evidence>
<sequence>MNGYLRTLKFPDHLEVDQELLRGMKASLPVVLGFIPIALVFGAQATDKGLAVAAIPLMTGLNFAGGSEFTAVNLWTTPPHIALIVLMSILVNSRHVLMGAALASYTTHLSRRKMLPALFFMCDESWAMSLADARKNQGFSLTYYLGVSAFPYLTWVSFSTVGAVLGPKIGNLEQFGFDMAFTAIFLVLLRGMWKNFNASKPWLVSLVVACITYLWIPGAWYVLAGALSGLASAWLWGEKHA</sequence>
<dbReference type="GO" id="GO:0005886">
    <property type="term" value="C:plasma membrane"/>
    <property type="evidence" value="ECO:0007669"/>
    <property type="project" value="UniProtKB-SubCell"/>
</dbReference>
<evidence type="ECO:0000256" key="5">
    <source>
        <dbReference type="ARBA" id="ARBA00022692"/>
    </source>
</evidence>
<feature type="transmembrane region" description="Helical" evidence="8">
    <location>
        <begin position="81"/>
        <end position="102"/>
    </location>
</feature>
<dbReference type="PANTHER" id="PTHR34979">
    <property type="entry name" value="INNER MEMBRANE PROTEIN YGAZ"/>
    <property type="match status" value="1"/>
</dbReference>
<comment type="similarity">
    <text evidence="2">Belongs to the AzlC family.</text>
</comment>
<keyword evidence="7 8" id="KW-0472">Membrane</keyword>
<evidence type="ECO:0000256" key="7">
    <source>
        <dbReference type="ARBA" id="ARBA00023136"/>
    </source>
</evidence>